<sequence length="167" mass="18828">MDIIKDMGLDKVKIAPTPLPAGLKFISESEATLEDPSKYRRLVGRLLYLGFTRPDISYATQQLNQYIQQPYWAACQVTRSSLMGYCIMMGSSPVSWKTKKQSTMFRSSAEAEYRSMATTSYKLGLTTFDTSPTCREAVNLDSSHLDLSIEGKELQKYEAEEDSEQPP</sequence>
<keyword evidence="1" id="KW-1185">Reference proteome</keyword>
<dbReference type="PANTHER" id="PTHR11439">
    <property type="entry name" value="GAG-POL-RELATED RETROTRANSPOSON"/>
    <property type="match status" value="1"/>
</dbReference>
<protein>
    <submittedName>
        <fullName evidence="2">Uncharacterized protein LOC110011455</fullName>
    </submittedName>
</protein>
<accession>A0A8M8ULQ7</accession>
<organism evidence="1 2">
    <name type="scientific">Sesamum indicum</name>
    <name type="common">Oriental sesame</name>
    <name type="synonym">Sesamum orientale</name>
    <dbReference type="NCBI Taxonomy" id="4182"/>
    <lineage>
        <taxon>Eukaryota</taxon>
        <taxon>Viridiplantae</taxon>
        <taxon>Streptophyta</taxon>
        <taxon>Embryophyta</taxon>
        <taxon>Tracheophyta</taxon>
        <taxon>Spermatophyta</taxon>
        <taxon>Magnoliopsida</taxon>
        <taxon>eudicotyledons</taxon>
        <taxon>Gunneridae</taxon>
        <taxon>Pentapetalae</taxon>
        <taxon>asterids</taxon>
        <taxon>lamiids</taxon>
        <taxon>Lamiales</taxon>
        <taxon>Pedaliaceae</taxon>
        <taxon>Sesamum</taxon>
    </lineage>
</organism>
<evidence type="ECO:0000313" key="1">
    <source>
        <dbReference type="Proteomes" id="UP000504604"/>
    </source>
</evidence>
<dbReference type="RefSeq" id="XP_020547207.1">
    <property type="nucleotide sequence ID" value="XM_020691548.1"/>
</dbReference>
<proteinExistence type="predicted"/>
<reference evidence="2" key="1">
    <citation type="submission" date="2025-08" db="UniProtKB">
        <authorList>
            <consortium name="RefSeq"/>
        </authorList>
    </citation>
    <scope>IDENTIFICATION</scope>
</reference>
<name>A0A8M8ULQ7_SESIN</name>
<dbReference type="Proteomes" id="UP000504604">
    <property type="component" value="Unplaced"/>
</dbReference>
<evidence type="ECO:0000313" key="2">
    <source>
        <dbReference type="RefSeq" id="XP_020547207.1"/>
    </source>
</evidence>
<dbReference type="OrthoDB" id="414945at2759"/>
<dbReference type="PANTHER" id="PTHR11439:SF511">
    <property type="match status" value="1"/>
</dbReference>
<dbReference type="KEGG" id="sind:110011455"/>
<gene>
    <name evidence="2" type="primary">LOC110011455</name>
</gene>
<dbReference type="AlphaFoldDB" id="A0A8M8ULQ7"/>
<feature type="non-terminal residue" evidence="2">
    <location>
        <position position="167"/>
    </location>
</feature>
<dbReference type="CDD" id="cd09272">
    <property type="entry name" value="RNase_HI_RT_Ty1"/>
    <property type="match status" value="1"/>
</dbReference>
<dbReference type="GeneID" id="110011455"/>